<name>W6PXZ6_PENRF</name>
<dbReference type="AlphaFoldDB" id="W6PXZ6"/>
<dbReference type="EMBL" id="HG792015">
    <property type="protein sequence ID" value="CDM26844.1"/>
    <property type="molecule type" value="Genomic_DNA"/>
</dbReference>
<sequence length="93" mass="10424">MEELQPHIGWAKKSNGPVGDRSCASVVGSSVTTDTLLSGATSFTAEMNSREFVRIFPKTVSVIIFQRHLFHGGDDVFRDFKYTLRADFMYTSE</sequence>
<organism evidence="1 2">
    <name type="scientific">Penicillium roqueforti (strain FM164)</name>
    <dbReference type="NCBI Taxonomy" id="1365484"/>
    <lineage>
        <taxon>Eukaryota</taxon>
        <taxon>Fungi</taxon>
        <taxon>Dikarya</taxon>
        <taxon>Ascomycota</taxon>
        <taxon>Pezizomycotina</taxon>
        <taxon>Eurotiomycetes</taxon>
        <taxon>Eurotiomycetidae</taxon>
        <taxon>Eurotiales</taxon>
        <taxon>Aspergillaceae</taxon>
        <taxon>Penicillium</taxon>
    </lineage>
</organism>
<proteinExistence type="predicted"/>
<gene>
    <name evidence="1" type="ORF">PROQFM164_S01g000653</name>
</gene>
<reference evidence="1" key="1">
    <citation type="journal article" date="2014" name="Nat. Commun.">
        <title>Multiple recent horizontal transfers of a large genomic region in cheese making fungi.</title>
        <authorList>
            <person name="Cheeseman K."/>
            <person name="Ropars J."/>
            <person name="Renault P."/>
            <person name="Dupont J."/>
            <person name="Gouzy J."/>
            <person name="Branca A."/>
            <person name="Abraham A.L."/>
            <person name="Ceppi M."/>
            <person name="Conseiller E."/>
            <person name="Debuchy R."/>
            <person name="Malagnac F."/>
            <person name="Goarin A."/>
            <person name="Silar P."/>
            <person name="Lacoste S."/>
            <person name="Sallet E."/>
            <person name="Bensimon A."/>
            <person name="Giraud T."/>
            <person name="Brygoo Y."/>
        </authorList>
    </citation>
    <scope>NUCLEOTIDE SEQUENCE [LARGE SCALE GENOMIC DNA]</scope>
    <source>
        <strain evidence="1">FM164</strain>
    </source>
</reference>
<dbReference type="OMA" id="HIGWAKK"/>
<evidence type="ECO:0000313" key="2">
    <source>
        <dbReference type="Proteomes" id="UP000030686"/>
    </source>
</evidence>
<dbReference type="Proteomes" id="UP000030686">
    <property type="component" value="Unassembled WGS sequence"/>
</dbReference>
<protein>
    <submittedName>
        <fullName evidence="1">Genomic scaffold, ProqFM164S01</fullName>
    </submittedName>
</protein>
<accession>W6PXZ6</accession>
<evidence type="ECO:0000313" key="1">
    <source>
        <dbReference type="EMBL" id="CDM26844.1"/>
    </source>
</evidence>
<dbReference type="STRING" id="1365484.W6PXZ6"/>
<dbReference type="OrthoDB" id="69177at2759"/>
<keyword evidence="2" id="KW-1185">Reference proteome</keyword>